<dbReference type="SUPFAM" id="SSF51556">
    <property type="entry name" value="Metallo-dependent hydrolases"/>
    <property type="match status" value="1"/>
</dbReference>
<evidence type="ECO:0000259" key="2">
    <source>
        <dbReference type="Pfam" id="PF01979"/>
    </source>
</evidence>
<organism evidence="3">
    <name type="scientific">marine metagenome</name>
    <dbReference type="NCBI Taxonomy" id="408172"/>
    <lineage>
        <taxon>unclassified sequences</taxon>
        <taxon>metagenomes</taxon>
        <taxon>ecological metagenomes</taxon>
    </lineage>
</organism>
<dbReference type="AlphaFoldDB" id="A0A382TQA1"/>
<protein>
    <recommendedName>
        <fullName evidence="2">Amidohydrolase-related domain-containing protein</fullName>
    </recommendedName>
</protein>
<dbReference type="InterPro" id="IPR050287">
    <property type="entry name" value="MTA/SAH_deaminase"/>
</dbReference>
<dbReference type="Gene3D" id="3.20.20.140">
    <property type="entry name" value="Metal-dependent hydrolases"/>
    <property type="match status" value="1"/>
</dbReference>
<name>A0A382TQA1_9ZZZZ</name>
<feature type="non-terminal residue" evidence="3">
    <location>
        <position position="271"/>
    </location>
</feature>
<feature type="domain" description="Amidohydrolase-related" evidence="2">
    <location>
        <begin position="58"/>
        <end position="227"/>
    </location>
</feature>
<proteinExistence type="predicted"/>
<keyword evidence="1" id="KW-0378">Hydrolase</keyword>
<dbReference type="PANTHER" id="PTHR43794">
    <property type="entry name" value="AMINOHYDROLASE SSNA-RELATED"/>
    <property type="match status" value="1"/>
</dbReference>
<dbReference type="InterPro" id="IPR006680">
    <property type="entry name" value="Amidohydro-rel"/>
</dbReference>
<accession>A0A382TQA1</accession>
<sequence>MLTMKTFTLRFRVLLPTANSRPIENGQLIVEQGRIKEIFSDTSFPVKGELIDLSDCLICPGFVNAHCHLSLSVLKDRISYRDQFADWVRSMIEENKIVSQANRIFAMHAQAKIMSRSGVTGLVDFISQEELAAEYVKFPFRQTLFLEVLGFLPSLAVPMAETLESFLKKNLNKFRLIKWGLAPHAPYSVSSSLFREVKRLANRYKFPLSCHVAEFYEELQFLKDGSGHMKSLLIELGMYDDKWIPPAESPVRYLDSLGVLDSLVAVHLNLT</sequence>
<dbReference type="SUPFAM" id="SSF51338">
    <property type="entry name" value="Composite domain of metallo-dependent hydrolases"/>
    <property type="match status" value="1"/>
</dbReference>
<dbReference type="InterPro" id="IPR011059">
    <property type="entry name" value="Metal-dep_hydrolase_composite"/>
</dbReference>
<dbReference type="EMBL" id="UINC01138371">
    <property type="protein sequence ID" value="SVD24266.1"/>
    <property type="molecule type" value="Genomic_DNA"/>
</dbReference>
<reference evidence="3" key="1">
    <citation type="submission" date="2018-05" db="EMBL/GenBank/DDBJ databases">
        <authorList>
            <person name="Lanie J.A."/>
            <person name="Ng W.-L."/>
            <person name="Kazmierczak K.M."/>
            <person name="Andrzejewski T.M."/>
            <person name="Davidsen T.M."/>
            <person name="Wayne K.J."/>
            <person name="Tettelin H."/>
            <person name="Glass J.I."/>
            <person name="Rusch D."/>
            <person name="Podicherti R."/>
            <person name="Tsui H.-C.T."/>
            <person name="Winkler M.E."/>
        </authorList>
    </citation>
    <scope>NUCLEOTIDE SEQUENCE</scope>
</reference>
<dbReference type="Gene3D" id="2.30.40.10">
    <property type="entry name" value="Urease, subunit C, domain 1"/>
    <property type="match status" value="1"/>
</dbReference>
<evidence type="ECO:0000256" key="1">
    <source>
        <dbReference type="ARBA" id="ARBA00022801"/>
    </source>
</evidence>
<dbReference type="GO" id="GO:0016810">
    <property type="term" value="F:hydrolase activity, acting on carbon-nitrogen (but not peptide) bonds"/>
    <property type="evidence" value="ECO:0007669"/>
    <property type="project" value="InterPro"/>
</dbReference>
<dbReference type="Pfam" id="PF01979">
    <property type="entry name" value="Amidohydro_1"/>
    <property type="match status" value="1"/>
</dbReference>
<dbReference type="InterPro" id="IPR032466">
    <property type="entry name" value="Metal_Hydrolase"/>
</dbReference>
<dbReference type="PANTHER" id="PTHR43794:SF11">
    <property type="entry name" value="AMIDOHYDROLASE-RELATED DOMAIN-CONTAINING PROTEIN"/>
    <property type="match status" value="1"/>
</dbReference>
<evidence type="ECO:0000313" key="3">
    <source>
        <dbReference type="EMBL" id="SVD24266.1"/>
    </source>
</evidence>
<gene>
    <name evidence="3" type="ORF">METZ01_LOCUS377120</name>
</gene>